<dbReference type="VEuPathDB" id="FungiDB:AMAG_13164"/>
<dbReference type="OrthoDB" id="2110229at2759"/>
<feature type="compositionally biased region" description="Low complexity" evidence="1">
    <location>
        <begin position="7"/>
        <end position="19"/>
    </location>
</feature>
<evidence type="ECO:0000313" key="2">
    <source>
        <dbReference type="EMBL" id="KNE67987.1"/>
    </source>
</evidence>
<name>A0A0L0SZR6_ALLM3</name>
<feature type="compositionally biased region" description="Low complexity" evidence="1">
    <location>
        <begin position="73"/>
        <end position="86"/>
    </location>
</feature>
<dbReference type="EMBL" id="GG745355">
    <property type="protein sequence ID" value="KNE67987.1"/>
    <property type="molecule type" value="Genomic_DNA"/>
</dbReference>
<evidence type="ECO:0000313" key="3">
    <source>
        <dbReference type="Proteomes" id="UP000054350"/>
    </source>
</evidence>
<protein>
    <submittedName>
        <fullName evidence="2">Uncharacterized protein</fullName>
    </submittedName>
</protein>
<feature type="compositionally biased region" description="Low complexity" evidence="1">
    <location>
        <begin position="43"/>
        <end position="59"/>
    </location>
</feature>
<proteinExistence type="predicted"/>
<keyword evidence="3" id="KW-1185">Reference proteome</keyword>
<evidence type="ECO:0000256" key="1">
    <source>
        <dbReference type="SAM" id="MobiDB-lite"/>
    </source>
</evidence>
<sequence>MDTRRSTFATNANTPATAPHARPVHAQPCMLSTTTSAYKCPRTSTNTSTTTTTTTTTTNPAGFFSRQESTPMSPSSIATPTRATARPQPPRDCRAPRDVAAAPRPTRPVNGSRDDGDNAPFADPATLEANLRANPIPRPLTEDHVGKAIVYLEPRPGTPLYRAVLQWYCNARKQFGPDEGQQYLPHVSVTGFFDASGADLGSLATHLATNLPPASVTSSQISLTGLIRVDATTLLLGVDSSRATGLHSLVSSLQQLAPTRCVIRPKRIDHLSLAYFKLHAPPPVTADPNAVDRAALEVLGPVLKDAAVEWDLVLYRVVMSDRLPKPHAFAEVQRWRL</sequence>
<reference evidence="3" key="2">
    <citation type="submission" date="2009-11" db="EMBL/GenBank/DDBJ databases">
        <title>The Genome Sequence of Allomyces macrogynus strain ATCC 38327.</title>
        <authorList>
            <consortium name="The Broad Institute Genome Sequencing Platform"/>
            <person name="Russ C."/>
            <person name="Cuomo C."/>
            <person name="Shea T."/>
            <person name="Young S.K."/>
            <person name="Zeng Q."/>
            <person name="Koehrsen M."/>
            <person name="Haas B."/>
            <person name="Borodovsky M."/>
            <person name="Guigo R."/>
            <person name="Alvarado L."/>
            <person name="Berlin A."/>
            <person name="Borenstein D."/>
            <person name="Chen Z."/>
            <person name="Engels R."/>
            <person name="Freedman E."/>
            <person name="Gellesch M."/>
            <person name="Goldberg J."/>
            <person name="Griggs A."/>
            <person name="Gujja S."/>
            <person name="Heiman D."/>
            <person name="Hepburn T."/>
            <person name="Howarth C."/>
            <person name="Jen D."/>
            <person name="Larson L."/>
            <person name="Lewis B."/>
            <person name="Mehta T."/>
            <person name="Park D."/>
            <person name="Pearson M."/>
            <person name="Roberts A."/>
            <person name="Saif S."/>
            <person name="Shenoy N."/>
            <person name="Sisk P."/>
            <person name="Stolte C."/>
            <person name="Sykes S."/>
            <person name="Walk T."/>
            <person name="White J."/>
            <person name="Yandava C."/>
            <person name="Burger G."/>
            <person name="Gray M.W."/>
            <person name="Holland P.W.H."/>
            <person name="King N."/>
            <person name="Lang F.B.F."/>
            <person name="Roger A.J."/>
            <person name="Ruiz-Trillo I."/>
            <person name="Lander E."/>
            <person name="Nusbaum C."/>
        </authorList>
    </citation>
    <scope>NUCLEOTIDE SEQUENCE [LARGE SCALE GENOMIC DNA]</scope>
    <source>
        <strain evidence="3">ATCC 38327</strain>
    </source>
</reference>
<feature type="compositionally biased region" description="Low complexity" evidence="1">
    <location>
        <begin position="98"/>
        <end position="109"/>
    </location>
</feature>
<dbReference type="Proteomes" id="UP000054350">
    <property type="component" value="Unassembled WGS sequence"/>
</dbReference>
<accession>A0A0L0SZR6</accession>
<dbReference type="eggNOG" id="ENOG502SFA9">
    <property type="taxonomic scope" value="Eukaryota"/>
</dbReference>
<feature type="region of interest" description="Disordered" evidence="1">
    <location>
        <begin position="1"/>
        <end position="26"/>
    </location>
</feature>
<reference evidence="2 3" key="1">
    <citation type="submission" date="2009-11" db="EMBL/GenBank/DDBJ databases">
        <title>Annotation of Allomyces macrogynus ATCC 38327.</title>
        <authorList>
            <consortium name="The Broad Institute Genome Sequencing Platform"/>
            <person name="Russ C."/>
            <person name="Cuomo C."/>
            <person name="Burger G."/>
            <person name="Gray M.W."/>
            <person name="Holland P.W.H."/>
            <person name="King N."/>
            <person name="Lang F.B.F."/>
            <person name="Roger A.J."/>
            <person name="Ruiz-Trillo I."/>
            <person name="Young S.K."/>
            <person name="Zeng Q."/>
            <person name="Gargeya S."/>
            <person name="Fitzgerald M."/>
            <person name="Haas B."/>
            <person name="Abouelleil A."/>
            <person name="Alvarado L."/>
            <person name="Arachchi H.M."/>
            <person name="Berlin A."/>
            <person name="Chapman S.B."/>
            <person name="Gearin G."/>
            <person name="Goldberg J."/>
            <person name="Griggs A."/>
            <person name="Gujja S."/>
            <person name="Hansen M."/>
            <person name="Heiman D."/>
            <person name="Howarth C."/>
            <person name="Larimer J."/>
            <person name="Lui A."/>
            <person name="MacDonald P.J.P."/>
            <person name="McCowen C."/>
            <person name="Montmayeur A."/>
            <person name="Murphy C."/>
            <person name="Neiman D."/>
            <person name="Pearson M."/>
            <person name="Priest M."/>
            <person name="Roberts A."/>
            <person name="Saif S."/>
            <person name="Shea T."/>
            <person name="Sisk P."/>
            <person name="Stolte C."/>
            <person name="Sykes S."/>
            <person name="Wortman J."/>
            <person name="Nusbaum C."/>
            <person name="Birren B."/>
        </authorList>
    </citation>
    <scope>NUCLEOTIDE SEQUENCE [LARGE SCALE GENOMIC DNA]</scope>
    <source>
        <strain evidence="2 3">ATCC 38327</strain>
    </source>
</reference>
<dbReference type="AlphaFoldDB" id="A0A0L0SZR6"/>
<gene>
    <name evidence="2" type="ORF">AMAG_13164</name>
</gene>
<organism evidence="2 3">
    <name type="scientific">Allomyces macrogynus (strain ATCC 38327)</name>
    <name type="common">Allomyces javanicus var. macrogynus</name>
    <dbReference type="NCBI Taxonomy" id="578462"/>
    <lineage>
        <taxon>Eukaryota</taxon>
        <taxon>Fungi</taxon>
        <taxon>Fungi incertae sedis</taxon>
        <taxon>Blastocladiomycota</taxon>
        <taxon>Blastocladiomycetes</taxon>
        <taxon>Blastocladiales</taxon>
        <taxon>Blastocladiaceae</taxon>
        <taxon>Allomyces</taxon>
    </lineage>
</organism>
<feature type="region of interest" description="Disordered" evidence="1">
    <location>
        <begin position="41"/>
        <end position="123"/>
    </location>
</feature>